<sequence>MPGDNCSVFGCGSSRKTKGIGIWKLPAPRNAEYKKWRELWLNELTKTRVVDKDFKRQIDNDRVFTCENHFRPEDIEIFQSEKMQKKKPKFGALPTVNMPKRSFTTPVNVRPPRSAVNEIPEVAPKKCYSDFKDLVKRVKSLKILSEWILEAAIDRIVLTKKSSLLVLPKIQLTIDDSLGFSVSVFGWFLPDDHAIHLETLRSVMNITVSELIKRIDVLLICPGVRPFELSSDIVHHIIPKSVDPLFRDDSEIFPQLEYWRTRDCEVLVEHGEQCCVCYKYSHKSEVDQKAKQRKLAKPAHLFAPVSHTTPERIKLTLKTQRLKCAELERKLEEMKSEIEKSSVEVDNQLSNDITSILGTSNENITPFMDLFWQQQKKLMTKSKTGVRYHPMIIRYCLSLATKSPACYEELRKSNILVLPSQRTLKDYRNCIRPKAGIQEEVLEELNVLTNSYFDVQRYIVLLFDEMKILSNLVFDKVSGELTGFLDLGDPDINFGTLEKADKIASHAMVFYIRGLPIYCNPDFSLSDNFVNGSHVDVTFQSALTLAFLWTMRASDAQWVNLQNQIHDQHHTLLRIRSYQPSVETAVCIILTTAILCPAEECRHERSSEEDDSMDEDSASSASSSSKKDSKGIASRKRGTKLFAIHMLEKNYERKSDRKERELQLKAEELELQRRRFNAEVNERKEKLKLEMEERRMFLNFLKDRL</sequence>
<feature type="region of interest" description="Disordered" evidence="7">
    <location>
        <begin position="605"/>
        <end position="634"/>
    </location>
</feature>
<name>A0A2B4SUU0_STYPI</name>
<feature type="compositionally biased region" description="Acidic residues" evidence="7">
    <location>
        <begin position="607"/>
        <end position="617"/>
    </location>
</feature>
<comment type="caution">
    <text evidence="9">The sequence shown here is derived from an EMBL/GenBank/DDBJ whole genome shotgun (WGS) entry which is preliminary data.</text>
</comment>
<keyword evidence="10" id="KW-1185">Reference proteome</keyword>
<evidence type="ECO:0000256" key="6">
    <source>
        <dbReference type="SAM" id="Coils"/>
    </source>
</evidence>
<evidence type="ECO:0000259" key="8">
    <source>
        <dbReference type="PROSITE" id="PS50950"/>
    </source>
</evidence>
<evidence type="ECO:0000256" key="3">
    <source>
        <dbReference type="ARBA" id="ARBA00022833"/>
    </source>
</evidence>
<dbReference type="Proteomes" id="UP000225706">
    <property type="component" value="Unassembled WGS sequence"/>
</dbReference>
<evidence type="ECO:0000256" key="5">
    <source>
        <dbReference type="PROSITE-ProRule" id="PRU00309"/>
    </source>
</evidence>
<evidence type="ECO:0000256" key="2">
    <source>
        <dbReference type="ARBA" id="ARBA00022771"/>
    </source>
</evidence>
<keyword evidence="6" id="KW-0175">Coiled coil</keyword>
<feature type="domain" description="THAP-type" evidence="8">
    <location>
        <begin position="1"/>
        <end position="97"/>
    </location>
</feature>
<dbReference type="EMBL" id="LSMT01000018">
    <property type="protein sequence ID" value="PFX32863.1"/>
    <property type="molecule type" value="Genomic_DNA"/>
</dbReference>
<dbReference type="Pfam" id="PF21787">
    <property type="entry name" value="TNP-like_RNaseH_N"/>
    <property type="match status" value="1"/>
</dbReference>
<keyword evidence="3" id="KW-0862">Zinc</keyword>
<keyword evidence="1" id="KW-0479">Metal-binding</keyword>
<dbReference type="GO" id="GO:0008270">
    <property type="term" value="F:zinc ion binding"/>
    <property type="evidence" value="ECO:0007669"/>
    <property type="project" value="UniProtKB-KW"/>
</dbReference>
<dbReference type="GO" id="GO:0003677">
    <property type="term" value="F:DNA binding"/>
    <property type="evidence" value="ECO:0007669"/>
    <property type="project" value="UniProtKB-UniRule"/>
</dbReference>
<gene>
    <name evidence="9" type="ORF">AWC38_SpisGene2296</name>
</gene>
<dbReference type="InterPro" id="IPR006612">
    <property type="entry name" value="THAP_Znf"/>
</dbReference>
<dbReference type="OrthoDB" id="5977345at2759"/>
<dbReference type="InterPro" id="IPR048365">
    <property type="entry name" value="TNP-like_RNaseH_N"/>
</dbReference>
<evidence type="ECO:0000256" key="7">
    <source>
        <dbReference type="SAM" id="MobiDB-lite"/>
    </source>
</evidence>
<evidence type="ECO:0000256" key="1">
    <source>
        <dbReference type="ARBA" id="ARBA00022723"/>
    </source>
</evidence>
<dbReference type="AlphaFoldDB" id="A0A2B4SUU0"/>
<keyword evidence="2 5" id="KW-0863">Zinc-finger</keyword>
<dbReference type="Pfam" id="PF05485">
    <property type="entry name" value="THAP"/>
    <property type="match status" value="1"/>
</dbReference>
<protein>
    <recommendedName>
        <fullName evidence="8">THAP-type domain-containing protein</fullName>
    </recommendedName>
</protein>
<accession>A0A2B4SUU0</accession>
<evidence type="ECO:0000313" key="10">
    <source>
        <dbReference type="Proteomes" id="UP000225706"/>
    </source>
</evidence>
<evidence type="ECO:0000256" key="4">
    <source>
        <dbReference type="ARBA" id="ARBA00023125"/>
    </source>
</evidence>
<proteinExistence type="predicted"/>
<keyword evidence="4 5" id="KW-0238">DNA-binding</keyword>
<reference evidence="10" key="1">
    <citation type="journal article" date="2017" name="bioRxiv">
        <title>Comparative analysis of the genomes of Stylophora pistillata and Acropora digitifera provides evidence for extensive differences between species of corals.</title>
        <authorList>
            <person name="Voolstra C.R."/>
            <person name="Li Y."/>
            <person name="Liew Y.J."/>
            <person name="Baumgarten S."/>
            <person name="Zoccola D."/>
            <person name="Flot J.-F."/>
            <person name="Tambutte S."/>
            <person name="Allemand D."/>
            <person name="Aranda M."/>
        </authorList>
    </citation>
    <scope>NUCLEOTIDE SEQUENCE [LARGE SCALE GENOMIC DNA]</scope>
</reference>
<dbReference type="SUPFAM" id="SSF57716">
    <property type="entry name" value="Glucocorticoid receptor-like (DNA-binding domain)"/>
    <property type="match status" value="1"/>
</dbReference>
<evidence type="ECO:0000313" key="9">
    <source>
        <dbReference type="EMBL" id="PFX32863.1"/>
    </source>
</evidence>
<dbReference type="SMART" id="SM00980">
    <property type="entry name" value="THAP"/>
    <property type="match status" value="1"/>
</dbReference>
<feature type="coiled-coil region" evidence="6">
    <location>
        <begin position="648"/>
        <end position="686"/>
    </location>
</feature>
<dbReference type="PROSITE" id="PS50950">
    <property type="entry name" value="ZF_THAP"/>
    <property type="match status" value="1"/>
</dbReference>
<feature type="coiled-coil region" evidence="6">
    <location>
        <begin position="317"/>
        <end position="351"/>
    </location>
</feature>
<organism evidence="9 10">
    <name type="scientific">Stylophora pistillata</name>
    <name type="common">Smooth cauliflower coral</name>
    <dbReference type="NCBI Taxonomy" id="50429"/>
    <lineage>
        <taxon>Eukaryota</taxon>
        <taxon>Metazoa</taxon>
        <taxon>Cnidaria</taxon>
        <taxon>Anthozoa</taxon>
        <taxon>Hexacorallia</taxon>
        <taxon>Scleractinia</taxon>
        <taxon>Astrocoeniina</taxon>
        <taxon>Pocilloporidae</taxon>
        <taxon>Stylophora</taxon>
    </lineage>
</organism>